<dbReference type="EMBL" id="CAJZAG010000002">
    <property type="protein sequence ID" value="CAG9166140.1"/>
    <property type="molecule type" value="Genomic_DNA"/>
</dbReference>
<evidence type="ECO:0000256" key="1">
    <source>
        <dbReference type="SAM" id="MobiDB-lite"/>
    </source>
</evidence>
<proteinExistence type="predicted"/>
<reference evidence="2 3" key="1">
    <citation type="submission" date="2021-08" db="EMBL/GenBank/DDBJ databases">
        <authorList>
            <person name="Peeters C."/>
        </authorList>
    </citation>
    <scope>NUCLEOTIDE SEQUENCE [LARGE SCALE GENOMIC DNA]</scope>
    <source>
        <strain evidence="2 3">LMG 32289</strain>
    </source>
</reference>
<dbReference type="Proteomes" id="UP000706525">
    <property type="component" value="Unassembled WGS sequence"/>
</dbReference>
<comment type="caution">
    <text evidence="2">The sequence shown here is derived from an EMBL/GenBank/DDBJ whole genome shotgun (WGS) entry which is preliminary data.</text>
</comment>
<keyword evidence="3" id="KW-1185">Reference proteome</keyword>
<gene>
    <name evidence="2" type="ORF">LMG32289_00936</name>
</gene>
<evidence type="ECO:0000313" key="3">
    <source>
        <dbReference type="Proteomes" id="UP000706525"/>
    </source>
</evidence>
<dbReference type="RefSeq" id="WP_223982595.1">
    <property type="nucleotide sequence ID" value="NZ_CAJZAG010000002.1"/>
</dbReference>
<organism evidence="2 3">
    <name type="scientific">Cupriavidus pampae</name>
    <dbReference type="NCBI Taxonomy" id="659251"/>
    <lineage>
        <taxon>Bacteria</taxon>
        <taxon>Pseudomonadati</taxon>
        <taxon>Pseudomonadota</taxon>
        <taxon>Betaproteobacteria</taxon>
        <taxon>Burkholderiales</taxon>
        <taxon>Burkholderiaceae</taxon>
        <taxon>Cupriavidus</taxon>
    </lineage>
</organism>
<name>A0ABN7Y2I1_9BURK</name>
<feature type="region of interest" description="Disordered" evidence="1">
    <location>
        <begin position="58"/>
        <end position="85"/>
    </location>
</feature>
<evidence type="ECO:0008006" key="4">
    <source>
        <dbReference type="Google" id="ProtNLM"/>
    </source>
</evidence>
<evidence type="ECO:0000313" key="2">
    <source>
        <dbReference type="EMBL" id="CAG9166140.1"/>
    </source>
</evidence>
<sequence length="304" mass="33729">MPFLFFHGIAQERSNQNELRKLWIESIETGLERAGSPVSLRDAIVEMPFYGELLADAKSGGPAENSYRDQDNLTRTRNGRKTDSGGDDIKLEFITEIAREKSRQTDKDNLNRGVMSGSLRMLSSILPNKVQAAFVDLVLSQVAAYLASREVHSAISKMADAAMLAAHQARSGADRRFVVVAHSLGTVVALEALWRWRSEPIDLLVTIGSPLSVGCIRSRLAMDPPRWPKSVRQWINVADRDDIVALHGALDRSNLFESCTSLNTIERADVLNVLDIRNHMGNHHGIAGYLDDPVVARLIYAFPE</sequence>
<protein>
    <recommendedName>
        <fullName evidence="4">Alpha/beta hydrolase</fullName>
    </recommendedName>
</protein>
<feature type="compositionally biased region" description="Basic and acidic residues" evidence="1">
    <location>
        <begin position="66"/>
        <end position="85"/>
    </location>
</feature>
<dbReference type="InterPro" id="IPR029058">
    <property type="entry name" value="AB_hydrolase_fold"/>
</dbReference>
<dbReference type="SUPFAM" id="SSF53474">
    <property type="entry name" value="alpha/beta-Hydrolases"/>
    <property type="match status" value="1"/>
</dbReference>
<accession>A0ABN7Y2I1</accession>
<dbReference type="Gene3D" id="3.40.50.1820">
    <property type="entry name" value="alpha/beta hydrolase"/>
    <property type="match status" value="1"/>
</dbReference>